<dbReference type="GO" id="GO:0042542">
    <property type="term" value="P:response to hydrogen peroxide"/>
    <property type="evidence" value="ECO:0007669"/>
    <property type="project" value="TreeGrafter"/>
</dbReference>
<dbReference type="Gene3D" id="2.40.180.10">
    <property type="entry name" value="Catalase core domain"/>
    <property type="match status" value="1"/>
</dbReference>
<dbReference type="InterPro" id="IPR020835">
    <property type="entry name" value="Catalase_sf"/>
</dbReference>
<dbReference type="Gene3D" id="1.20.1280.120">
    <property type="match status" value="1"/>
</dbReference>
<dbReference type="SMART" id="SM01060">
    <property type="entry name" value="Catalase"/>
    <property type="match status" value="1"/>
</dbReference>
<dbReference type="GO" id="GO:0005777">
    <property type="term" value="C:peroxisome"/>
    <property type="evidence" value="ECO:0007669"/>
    <property type="project" value="TreeGrafter"/>
</dbReference>
<evidence type="ECO:0000313" key="3">
    <source>
        <dbReference type="Proteomes" id="UP000799772"/>
    </source>
</evidence>
<dbReference type="GO" id="GO:0020037">
    <property type="term" value="F:heme binding"/>
    <property type="evidence" value="ECO:0007669"/>
    <property type="project" value="InterPro"/>
</dbReference>
<feature type="domain" description="Catalase core" evidence="1">
    <location>
        <begin position="5"/>
        <end position="316"/>
    </location>
</feature>
<gene>
    <name evidence="2" type="ORF">NA57DRAFT_74835</name>
</gene>
<dbReference type="EMBL" id="ML978125">
    <property type="protein sequence ID" value="KAF2099334.1"/>
    <property type="molecule type" value="Genomic_DNA"/>
</dbReference>
<evidence type="ECO:0000313" key="2">
    <source>
        <dbReference type="EMBL" id="KAF2099334.1"/>
    </source>
</evidence>
<proteinExistence type="predicted"/>
<dbReference type="PROSITE" id="PS51402">
    <property type="entry name" value="CATALASE_3"/>
    <property type="match status" value="1"/>
</dbReference>
<sequence>MPLPDDQQAVEVAKDLISTLKGAFGTPPGYRPAHAKGVLLTGTFTPSSTASSLSSAYHLNNVTPVTARFSSSTGIPTIPDTDANADPRGFAVRFHYPEKNGRRVHTDIVSHSVDKFPTRTGAEFLEFLQAVGASQGAPEPTPVQKFLGSHPETLDFVQAPKPPPASFAEEPFFGVTAFKLINGDKETFVRYRIVPTAGVHQLSADEVSSKGPNYLIEEIHERVANGPVTFKLNAQVAEAGDTTDNNTVHWPESRQVVELGEIKLDKVEPDDKQAAEQKNIIFDPIPRVEGLAPSADPLLDVRAALYLISGKERRAA</sequence>
<dbReference type="SUPFAM" id="SSF56634">
    <property type="entry name" value="Heme-dependent catalase-like"/>
    <property type="match status" value="1"/>
</dbReference>
<dbReference type="AlphaFoldDB" id="A0A9P4IHL2"/>
<dbReference type="CDD" id="cd08153">
    <property type="entry name" value="srpA_like"/>
    <property type="match status" value="1"/>
</dbReference>
<dbReference type="Proteomes" id="UP000799772">
    <property type="component" value="Unassembled WGS sequence"/>
</dbReference>
<dbReference type="PANTHER" id="PTHR11465">
    <property type="entry name" value="CATALASE"/>
    <property type="match status" value="1"/>
</dbReference>
<organism evidence="2 3">
    <name type="scientific">Rhizodiscina lignyota</name>
    <dbReference type="NCBI Taxonomy" id="1504668"/>
    <lineage>
        <taxon>Eukaryota</taxon>
        <taxon>Fungi</taxon>
        <taxon>Dikarya</taxon>
        <taxon>Ascomycota</taxon>
        <taxon>Pezizomycotina</taxon>
        <taxon>Dothideomycetes</taxon>
        <taxon>Pleosporomycetidae</taxon>
        <taxon>Aulographales</taxon>
        <taxon>Rhizodiscinaceae</taxon>
        <taxon>Rhizodiscina</taxon>
    </lineage>
</organism>
<dbReference type="PANTHER" id="PTHR11465:SF62">
    <property type="entry name" value="CATALASE T"/>
    <property type="match status" value="1"/>
</dbReference>
<dbReference type="GO" id="GO:0004096">
    <property type="term" value="F:catalase activity"/>
    <property type="evidence" value="ECO:0007669"/>
    <property type="project" value="InterPro"/>
</dbReference>
<dbReference type="OrthoDB" id="2379805at2759"/>
<protein>
    <submittedName>
        <fullName evidence="2">Catalase related subgroup</fullName>
    </submittedName>
</protein>
<dbReference type="GO" id="GO:0042744">
    <property type="term" value="P:hydrogen peroxide catabolic process"/>
    <property type="evidence" value="ECO:0007669"/>
    <property type="project" value="TreeGrafter"/>
</dbReference>
<name>A0A9P4IHL2_9PEZI</name>
<dbReference type="GO" id="GO:0005739">
    <property type="term" value="C:mitochondrion"/>
    <property type="evidence" value="ECO:0007669"/>
    <property type="project" value="TreeGrafter"/>
</dbReference>
<dbReference type="InterPro" id="IPR024168">
    <property type="entry name" value="Catalase_SrpA-type_pred"/>
</dbReference>
<dbReference type="PIRSF" id="PIRSF000296">
    <property type="entry name" value="SrpA"/>
    <property type="match status" value="1"/>
</dbReference>
<keyword evidence="3" id="KW-1185">Reference proteome</keyword>
<evidence type="ECO:0000259" key="1">
    <source>
        <dbReference type="SMART" id="SM01060"/>
    </source>
</evidence>
<comment type="caution">
    <text evidence="2">The sequence shown here is derived from an EMBL/GenBank/DDBJ whole genome shotgun (WGS) entry which is preliminary data.</text>
</comment>
<reference evidence="2" key="1">
    <citation type="journal article" date="2020" name="Stud. Mycol.">
        <title>101 Dothideomycetes genomes: a test case for predicting lifestyles and emergence of pathogens.</title>
        <authorList>
            <person name="Haridas S."/>
            <person name="Albert R."/>
            <person name="Binder M."/>
            <person name="Bloem J."/>
            <person name="Labutti K."/>
            <person name="Salamov A."/>
            <person name="Andreopoulos B."/>
            <person name="Baker S."/>
            <person name="Barry K."/>
            <person name="Bills G."/>
            <person name="Bluhm B."/>
            <person name="Cannon C."/>
            <person name="Castanera R."/>
            <person name="Culley D."/>
            <person name="Daum C."/>
            <person name="Ezra D."/>
            <person name="Gonzalez J."/>
            <person name="Henrissat B."/>
            <person name="Kuo A."/>
            <person name="Liang C."/>
            <person name="Lipzen A."/>
            <person name="Lutzoni F."/>
            <person name="Magnuson J."/>
            <person name="Mondo S."/>
            <person name="Nolan M."/>
            <person name="Ohm R."/>
            <person name="Pangilinan J."/>
            <person name="Park H.-J."/>
            <person name="Ramirez L."/>
            <person name="Alfaro M."/>
            <person name="Sun H."/>
            <person name="Tritt A."/>
            <person name="Yoshinaga Y."/>
            <person name="Zwiers L.-H."/>
            <person name="Turgeon B."/>
            <person name="Goodwin S."/>
            <person name="Spatafora J."/>
            <person name="Crous P."/>
            <person name="Grigoriev I."/>
        </authorList>
    </citation>
    <scope>NUCLEOTIDE SEQUENCE</scope>
    <source>
        <strain evidence="2">CBS 133067</strain>
    </source>
</reference>
<dbReference type="Pfam" id="PF00199">
    <property type="entry name" value="Catalase"/>
    <property type="match status" value="1"/>
</dbReference>
<accession>A0A9P4IHL2</accession>
<dbReference type="InterPro" id="IPR018028">
    <property type="entry name" value="Catalase"/>
</dbReference>
<dbReference type="InterPro" id="IPR011614">
    <property type="entry name" value="Catalase_core"/>
</dbReference>